<keyword evidence="3 7" id="KW-0378">Hydrolase</keyword>
<dbReference type="InterPro" id="IPR050072">
    <property type="entry name" value="Peptidase_M20A"/>
</dbReference>
<keyword evidence="8" id="KW-1185">Reference proteome</keyword>
<dbReference type="OrthoDB" id="9809784at2"/>
<evidence type="ECO:0000256" key="2">
    <source>
        <dbReference type="ARBA" id="ARBA00022723"/>
    </source>
</evidence>
<keyword evidence="4" id="KW-0862">Zinc</keyword>
<evidence type="ECO:0000256" key="4">
    <source>
        <dbReference type="ARBA" id="ARBA00022833"/>
    </source>
</evidence>
<dbReference type="RefSeq" id="WP_146921113.1">
    <property type="nucleotide sequence ID" value="NZ_CP042430.1"/>
</dbReference>
<organism evidence="7 8">
    <name type="scientific">Baekduia soli</name>
    <dbReference type="NCBI Taxonomy" id="496014"/>
    <lineage>
        <taxon>Bacteria</taxon>
        <taxon>Bacillati</taxon>
        <taxon>Actinomycetota</taxon>
        <taxon>Thermoleophilia</taxon>
        <taxon>Solirubrobacterales</taxon>
        <taxon>Baekduiaceae</taxon>
        <taxon>Baekduia</taxon>
    </lineage>
</organism>
<dbReference type="Pfam" id="PF01546">
    <property type="entry name" value="Peptidase_M20"/>
    <property type="match status" value="1"/>
</dbReference>
<evidence type="ECO:0000313" key="8">
    <source>
        <dbReference type="Proteomes" id="UP000321805"/>
    </source>
</evidence>
<gene>
    <name evidence="7" type="ORF">FSW04_16280</name>
</gene>
<dbReference type="GO" id="GO:0008777">
    <property type="term" value="F:acetylornithine deacetylase activity"/>
    <property type="evidence" value="ECO:0007669"/>
    <property type="project" value="TreeGrafter"/>
</dbReference>
<dbReference type="GO" id="GO:0009089">
    <property type="term" value="P:lysine biosynthetic process via diaminopimelate"/>
    <property type="evidence" value="ECO:0007669"/>
    <property type="project" value="UniProtKB-UniRule"/>
</dbReference>
<dbReference type="PROSITE" id="PS00758">
    <property type="entry name" value="ARGE_DAPE_CPG2_1"/>
    <property type="match status" value="1"/>
</dbReference>
<dbReference type="KEGG" id="bsol:FSW04_16280"/>
<feature type="domain" description="Peptidase M20 dimerisation" evidence="6">
    <location>
        <begin position="165"/>
        <end position="266"/>
    </location>
</feature>
<dbReference type="AlphaFoldDB" id="A0A5B8U793"/>
<accession>A0A5B8U793</accession>
<proteinExistence type="predicted"/>
<dbReference type="EMBL" id="CP042430">
    <property type="protein sequence ID" value="QEC48976.1"/>
    <property type="molecule type" value="Genomic_DNA"/>
</dbReference>
<dbReference type="InterPro" id="IPR036264">
    <property type="entry name" value="Bact_exopeptidase_dim_dom"/>
</dbReference>
<dbReference type="NCBIfam" id="TIGR01900">
    <property type="entry name" value="dapE-gram_pos"/>
    <property type="match status" value="1"/>
</dbReference>
<evidence type="ECO:0000256" key="1">
    <source>
        <dbReference type="ARBA" id="ARBA00001947"/>
    </source>
</evidence>
<dbReference type="Pfam" id="PF07687">
    <property type="entry name" value="M20_dimer"/>
    <property type="match status" value="1"/>
</dbReference>
<dbReference type="InterPro" id="IPR001261">
    <property type="entry name" value="ArgE/DapE_CS"/>
</dbReference>
<dbReference type="GO" id="GO:0009014">
    <property type="term" value="F:succinyl-diaminopimelate desuccinylase activity"/>
    <property type="evidence" value="ECO:0007669"/>
    <property type="project" value="UniProtKB-UniRule"/>
</dbReference>
<dbReference type="InterPro" id="IPR010174">
    <property type="entry name" value="Succinyl-DAP_deSuclase_DapE"/>
</dbReference>
<dbReference type="Proteomes" id="UP000321805">
    <property type="component" value="Chromosome"/>
</dbReference>
<name>A0A5B8U793_9ACTN</name>
<dbReference type="EC" id="3.5.1.18" evidence="5"/>
<protein>
    <recommendedName>
        <fullName evidence="5">Succinyl-diaminopimelate desuccinylase</fullName>
        <ecNumber evidence="5">3.5.1.18</ecNumber>
    </recommendedName>
</protein>
<dbReference type="InterPro" id="IPR002933">
    <property type="entry name" value="Peptidase_M20"/>
</dbReference>
<comment type="cofactor">
    <cofactor evidence="1">
        <name>Zn(2+)</name>
        <dbReference type="ChEBI" id="CHEBI:29105"/>
    </cofactor>
</comment>
<dbReference type="InterPro" id="IPR011650">
    <property type="entry name" value="Peptidase_M20_dimer"/>
</dbReference>
<sequence length="352" mass="36825">MTDGLADRLADRVLELVDVPSESREEAALAARVLAMLGDRGRDAGDTCVLAGVTERRDRPLVLLAGHLDTVPAQGNLPGARDDGWVTGLGAADMKAALGVMIELALDPPPAATVDVGYVFFGREELPFGDSALTPLLDREPGLRTADLVVVMEPTDNALHAGCVGNINATWTFRGTAGHSARPWLADNAIHRAAAGIAELAVLEPVDHVFAGLTFREVVSVVTVSGGVARNVVPDTCVAEINMRYAPGTSAADAEARLRALCEPHGELVIDGNAPSGAVPEANPLVDRLVAAGDLETAPKQAWTPVAEFAAAGVDAVNFGPGAPRFAHRRDERVAEASLVRSHAILQRFLCA</sequence>
<dbReference type="SUPFAM" id="SSF55031">
    <property type="entry name" value="Bacterial exopeptidase dimerisation domain"/>
    <property type="match status" value="1"/>
</dbReference>
<evidence type="ECO:0000313" key="7">
    <source>
        <dbReference type="EMBL" id="QEC48976.1"/>
    </source>
</evidence>
<dbReference type="Gene3D" id="3.40.630.10">
    <property type="entry name" value="Zn peptidases"/>
    <property type="match status" value="1"/>
</dbReference>
<evidence type="ECO:0000259" key="6">
    <source>
        <dbReference type="Pfam" id="PF07687"/>
    </source>
</evidence>
<dbReference type="GO" id="GO:0046872">
    <property type="term" value="F:metal ion binding"/>
    <property type="evidence" value="ECO:0007669"/>
    <property type="project" value="UniProtKB-KW"/>
</dbReference>
<evidence type="ECO:0000256" key="5">
    <source>
        <dbReference type="NCBIfam" id="TIGR01900"/>
    </source>
</evidence>
<dbReference type="PANTHER" id="PTHR43808:SF31">
    <property type="entry name" value="N-ACETYL-L-CITRULLINE DEACETYLASE"/>
    <property type="match status" value="1"/>
</dbReference>
<reference evidence="7 8" key="1">
    <citation type="journal article" date="2018" name="J. Microbiol.">
        <title>Baekduia soli gen. nov., sp. nov., a novel bacterium isolated from the soil of Baekdu Mountain and proposal of a novel family name, Baekduiaceae fam. nov.</title>
        <authorList>
            <person name="An D.S."/>
            <person name="Siddiqi M.Z."/>
            <person name="Kim K.H."/>
            <person name="Yu H.S."/>
            <person name="Im W.T."/>
        </authorList>
    </citation>
    <scope>NUCLEOTIDE SEQUENCE [LARGE SCALE GENOMIC DNA]</scope>
    <source>
        <strain evidence="7 8">BR7-21</strain>
    </source>
</reference>
<keyword evidence="2" id="KW-0479">Metal-binding</keyword>
<dbReference type="Gene3D" id="3.30.70.360">
    <property type="match status" value="1"/>
</dbReference>
<evidence type="ECO:0000256" key="3">
    <source>
        <dbReference type="ARBA" id="ARBA00022801"/>
    </source>
</evidence>
<dbReference type="GO" id="GO:0006526">
    <property type="term" value="P:L-arginine biosynthetic process"/>
    <property type="evidence" value="ECO:0007669"/>
    <property type="project" value="TreeGrafter"/>
</dbReference>
<dbReference type="PANTHER" id="PTHR43808">
    <property type="entry name" value="ACETYLORNITHINE DEACETYLASE"/>
    <property type="match status" value="1"/>
</dbReference>
<dbReference type="SUPFAM" id="SSF53187">
    <property type="entry name" value="Zn-dependent exopeptidases"/>
    <property type="match status" value="1"/>
</dbReference>